<dbReference type="GO" id="GO:0015074">
    <property type="term" value="P:DNA integration"/>
    <property type="evidence" value="ECO:0007669"/>
    <property type="project" value="InterPro"/>
</dbReference>
<dbReference type="InterPro" id="IPR041588">
    <property type="entry name" value="Integrase_H2C2"/>
</dbReference>
<dbReference type="GO" id="GO:0003676">
    <property type="term" value="F:nucleic acid binding"/>
    <property type="evidence" value="ECO:0007669"/>
    <property type="project" value="InterPro"/>
</dbReference>
<dbReference type="InterPro" id="IPR012337">
    <property type="entry name" value="RNaseH-like_sf"/>
</dbReference>
<feature type="domain" description="CCHC-type" evidence="9">
    <location>
        <begin position="353"/>
        <end position="368"/>
    </location>
</feature>
<dbReference type="GO" id="GO:0008270">
    <property type="term" value="F:zinc ion binding"/>
    <property type="evidence" value="ECO:0007669"/>
    <property type="project" value="UniProtKB-KW"/>
</dbReference>
<dbReference type="Gene3D" id="1.10.340.70">
    <property type="match status" value="1"/>
</dbReference>
<dbReference type="Pfam" id="PF17921">
    <property type="entry name" value="Integrase_H2C2"/>
    <property type="match status" value="1"/>
</dbReference>
<feature type="domain" description="Integrase catalytic" evidence="10">
    <location>
        <begin position="1848"/>
        <end position="2012"/>
    </location>
</feature>
<protein>
    <recommendedName>
        <fullName evidence="13">Reverse transcriptase</fullName>
    </recommendedName>
</protein>
<evidence type="ECO:0000313" key="11">
    <source>
        <dbReference type="EMBL" id="GAQ83945.1"/>
    </source>
</evidence>
<keyword evidence="1" id="KW-0808">Transferase</keyword>
<dbReference type="InterPro" id="IPR036875">
    <property type="entry name" value="Znf_CCHC_sf"/>
</dbReference>
<keyword evidence="2" id="KW-0548">Nucleotidyltransferase</keyword>
<evidence type="ECO:0000256" key="1">
    <source>
        <dbReference type="ARBA" id="ARBA00022679"/>
    </source>
</evidence>
<gene>
    <name evidence="11" type="ORF">KFL_001690230</name>
</gene>
<dbReference type="PROSITE" id="PS50994">
    <property type="entry name" value="INTEGRASE"/>
    <property type="match status" value="1"/>
</dbReference>
<dbReference type="OrthoDB" id="101614at2759"/>
<feature type="domain" description="CCHC-type" evidence="9">
    <location>
        <begin position="308"/>
        <end position="323"/>
    </location>
</feature>
<feature type="compositionally biased region" description="Gly residues" evidence="8">
    <location>
        <begin position="1052"/>
        <end position="1067"/>
    </location>
</feature>
<dbReference type="InterPro" id="IPR043502">
    <property type="entry name" value="DNA/RNA_pol_sf"/>
</dbReference>
<feature type="compositionally biased region" description="Low complexity" evidence="8">
    <location>
        <begin position="1013"/>
        <end position="1026"/>
    </location>
</feature>
<evidence type="ECO:0000259" key="9">
    <source>
        <dbReference type="PROSITE" id="PS50158"/>
    </source>
</evidence>
<accession>A0A1Y1HZ71</accession>
<feature type="non-terminal residue" evidence="11">
    <location>
        <position position="2087"/>
    </location>
</feature>
<feature type="compositionally biased region" description="Basic and acidic residues" evidence="8">
    <location>
        <begin position="531"/>
        <end position="545"/>
    </location>
</feature>
<dbReference type="GO" id="GO:0016787">
    <property type="term" value="F:hydrolase activity"/>
    <property type="evidence" value="ECO:0007669"/>
    <property type="project" value="UniProtKB-KW"/>
</dbReference>
<evidence type="ECO:0000313" key="12">
    <source>
        <dbReference type="Proteomes" id="UP000054558"/>
    </source>
</evidence>
<feature type="region of interest" description="Disordered" evidence="8">
    <location>
        <begin position="466"/>
        <end position="505"/>
    </location>
</feature>
<feature type="region of interest" description="Disordered" evidence="8">
    <location>
        <begin position="531"/>
        <end position="574"/>
    </location>
</feature>
<keyword evidence="12" id="KW-1185">Reference proteome</keyword>
<feature type="compositionally biased region" description="Polar residues" evidence="8">
    <location>
        <begin position="705"/>
        <end position="718"/>
    </location>
</feature>
<dbReference type="Gene3D" id="4.10.60.10">
    <property type="entry name" value="Zinc finger, CCHC-type"/>
    <property type="match status" value="1"/>
</dbReference>
<dbReference type="GO" id="GO:0004519">
    <property type="term" value="F:endonuclease activity"/>
    <property type="evidence" value="ECO:0007669"/>
    <property type="project" value="UniProtKB-KW"/>
</dbReference>
<sequence>MPVETRAQQTIHGSIFEVSAATGYSRVAAAEGSEDTASASSGAVVNRPERASQSVFWGEDEDWAEMAAVGEGKQRFSGRRNEGLTLEQFELQVEGSILDRFTKLQKDLGRPVEGAEFKKRFCVHLGEHMDNPAKEAHLRTYKECQTKEDPVKHLLASLRRHFGERNEGKAQEWVNFRREAGEELPKLLFRLQGLAGDLKKPLTDPELVTKFVAALDKRLGDAVNTQALAAVTSGDGGYTLDNAYDAAVRVSEMASRLRIAREMTPRLAEVVRPRWGGRAPAAHAAVPEAYPAAAATAVAAGSAGSGACHTCGEVGHYRNTCPQRNGGASGRGGPGRGAGRSGLGRGAGRPRICFVCGDPAHLSLQCPQRHVAPAAVAVPAGSRGGAELAAAGLNVEEVEEFLAWKAASQAAAALSLEDDDAASWDGEEYELGAAALRAEGDEGWRPTLLWELGAVATRAAAGARAGGEATQALRPQPKARKQARASTRPRHVVGPAIGQPVGTAALERKAPAEALRHLRARKDKAALKERMAKLPDQGREAEAQRGRPSGAAKSPGGASKTAAPDEATAPRAEEVRTGEAAVLLGQVTIDVGVFLGMAERAGLTLQQVVAMTGGGTSVPTPRVDPREVMRRVTATTGESGSPTLVPGRQVVTKETRGSGVPTESPGETVESGEPAVGTGKTGDTCPGEERLPRGDGPVRIGSPVSPGNSTDPESSQMAQERADRLARGQWQPVPEESDQQMALELLVEEARVAGVDSAAALRAQEGPVKGAVLPRRWETVGRRDKGKTKWGEADAAQGAGQAGAAVSDWAATHTLAAFAEALPKVPPTERSRWVGTPDWVDNRDGVVKVMTVAGLKAPLRVLIDGGSFYSMAGARLAAQLGLPVDSGGASCKVQTALGKVEPLGKGLTRDPVPIVLNVGTPAELTLYEPLAVTQSTGYDLLIGTRAAFPIGLSVDRWAERGTYRVDWRSQGEHVASIPMRLRQAVSARTPRGPASGKPVSTAGVALACSATQEPDGPGAAGSAPARAPREPDGLGVAGGAGRAQERVPRTADGGGAAGTGDGAGATGAAGQIRPGQNGIGRPVGQSQPAKEKGTGGPAAEKCRGWLVGSQLTLEEQGYAASVAEANRDVFANSLEEIGEFKLFEVELTLKSDKPIFERRRKHSVKEWELIDQRCAELEAAGIIEETDSDFAANSVLAAKKDPEGNWKLDRFCTDLRRVNLETAQDRYPMPLPEEVLEALGHAKFYSTIDIRGAFHQLVVKKEDRRKLAFWGSTKLYCWKRCPFGARNPSAWFQRAIDRTLRGLEAFWELHRRRAGGWRGDAGGAYGAGAAGLGSAEGGKVSPVVAKVAAIEALPRPTDVTSVKAFNGVVNYYRRFIPECSRVQGPLNDLTKKEVQWRWGEEQEGAFLALKKALQNEPVLALPVRGRKFKVRCDWSKKGVGGVLLQADEQGVDRVIAYGSRSCNPAESRYSSFEGELLAAVYFVRLWRNYLYGEQFTLESDHRPLKWILTNTKLTGKLARWAMMLSEFDMEVDHTPGEENEMDCLSRYPQQSDEDTAGVRQEGDLGEVLAPCWSAAAALAWAPTDSPGQDGSRRVVARPAVDVWEDAAVLSLLRTGRVSAEATVWAAAGGAPGARAQAPGGAPARDAPGGVAAVRAPGARALAPGGDAGGGAPRVRAQAPDGAAAGGVPGGVAAGGAPGACAPAPGGAATRAVPGLRAPAPGGAAAGGAPGARQLAPGVIAAGRAQAGCSPGERDRVQHRARSFEWRRDHLVHRGANGEVRVVPRPAEREALIRDVHEKCGHFGVKKTGSLLSPHYWWVGLAADVQRVVRRCEACDRVRAAFNAVNPVLQPLPIKGLFYRWGLDFAGPLPKSSRGNQFVLVMVEHFSKHVVFVPTADKEAQTVAEAFTREVLTTFGACAEIVTDRGGEFGGVFQELLDRSHIDHRSTSSHHPQANGLSERIVGVVKGALRKWCLGHAAEQWDVYLPWVAMGYRFSAQASLGGFSPYMLLFGREPVLPGTVCAALEEPLDLDRPDRLRALVAERAALFRKWVPMAMGNLQIAQHRDTLRYAKTRSGAWKPQILRYAVGD</sequence>
<dbReference type="InterPro" id="IPR001878">
    <property type="entry name" value="Znf_CCHC"/>
</dbReference>
<dbReference type="Gene3D" id="3.30.70.270">
    <property type="match status" value="2"/>
</dbReference>
<evidence type="ECO:0000256" key="8">
    <source>
        <dbReference type="SAM" id="MobiDB-lite"/>
    </source>
</evidence>
<evidence type="ECO:0008006" key="13">
    <source>
        <dbReference type="Google" id="ProtNLM"/>
    </source>
</evidence>
<dbReference type="PANTHER" id="PTHR37984:SF5">
    <property type="entry name" value="PROTEIN NYNRIN-LIKE"/>
    <property type="match status" value="1"/>
</dbReference>
<dbReference type="Pfam" id="PF00078">
    <property type="entry name" value="RVT_1"/>
    <property type="match status" value="1"/>
</dbReference>
<dbReference type="InterPro" id="IPR001584">
    <property type="entry name" value="Integrase_cat-core"/>
</dbReference>
<dbReference type="CDD" id="cd01647">
    <property type="entry name" value="RT_LTR"/>
    <property type="match status" value="1"/>
</dbReference>
<dbReference type="InterPro" id="IPR043128">
    <property type="entry name" value="Rev_trsase/Diguanyl_cyclase"/>
</dbReference>
<dbReference type="SUPFAM" id="SSF56672">
    <property type="entry name" value="DNA/RNA polymerases"/>
    <property type="match status" value="1"/>
</dbReference>
<dbReference type="Gene3D" id="3.30.420.10">
    <property type="entry name" value="Ribonuclease H-like superfamily/Ribonuclease H"/>
    <property type="match status" value="1"/>
</dbReference>
<keyword evidence="7" id="KW-0863">Zinc-finger</keyword>
<feature type="compositionally biased region" description="Gly residues" evidence="8">
    <location>
        <begin position="327"/>
        <end position="345"/>
    </location>
</feature>
<name>A0A1Y1HZ71_KLENI</name>
<evidence type="ECO:0000256" key="6">
    <source>
        <dbReference type="ARBA" id="ARBA00022918"/>
    </source>
</evidence>
<keyword evidence="7" id="KW-0862">Zinc</keyword>
<feature type="region of interest" description="Disordered" evidence="8">
    <location>
        <begin position="325"/>
        <end position="345"/>
    </location>
</feature>
<keyword evidence="5" id="KW-0378">Hydrolase</keyword>
<dbReference type="SUPFAM" id="SSF53098">
    <property type="entry name" value="Ribonuclease H-like"/>
    <property type="match status" value="1"/>
</dbReference>
<dbReference type="FunFam" id="3.10.20.370:FF:000001">
    <property type="entry name" value="Retrovirus-related Pol polyprotein from transposon 17.6-like protein"/>
    <property type="match status" value="1"/>
</dbReference>
<dbReference type="Proteomes" id="UP000054558">
    <property type="component" value="Unassembled WGS sequence"/>
</dbReference>
<evidence type="ECO:0000256" key="7">
    <source>
        <dbReference type="PROSITE-ProRule" id="PRU00047"/>
    </source>
</evidence>
<keyword evidence="3" id="KW-0540">Nuclease</keyword>
<feature type="region of interest" description="Disordered" evidence="8">
    <location>
        <begin position="1010"/>
        <end position="1101"/>
    </location>
</feature>
<dbReference type="PANTHER" id="PTHR37984">
    <property type="entry name" value="PROTEIN CBG26694"/>
    <property type="match status" value="1"/>
</dbReference>
<dbReference type="SMART" id="SM00343">
    <property type="entry name" value="ZnF_C2HC"/>
    <property type="match status" value="2"/>
</dbReference>
<dbReference type="InterPro" id="IPR041373">
    <property type="entry name" value="RT_RNaseH"/>
</dbReference>
<dbReference type="Gene3D" id="3.10.20.370">
    <property type="match status" value="1"/>
</dbReference>
<evidence type="ECO:0000259" key="10">
    <source>
        <dbReference type="PROSITE" id="PS50994"/>
    </source>
</evidence>
<dbReference type="STRING" id="105231.A0A1Y1HZ71"/>
<dbReference type="Gene3D" id="3.10.10.10">
    <property type="entry name" value="HIV Type 1 Reverse Transcriptase, subunit A, domain 1"/>
    <property type="match status" value="1"/>
</dbReference>
<proteinExistence type="predicted"/>
<dbReference type="InterPro" id="IPR000477">
    <property type="entry name" value="RT_dom"/>
</dbReference>
<keyword evidence="4" id="KW-0255">Endonuclease</keyword>
<dbReference type="FunFam" id="3.30.70.270:FF:000026">
    <property type="entry name" value="Transposon Ty3-G Gag-Pol polyprotein"/>
    <property type="match status" value="1"/>
</dbReference>
<reference evidence="11 12" key="1">
    <citation type="journal article" date="2014" name="Nat. Commun.">
        <title>Klebsormidium flaccidum genome reveals primary factors for plant terrestrial adaptation.</title>
        <authorList>
            <person name="Hori K."/>
            <person name="Maruyama F."/>
            <person name="Fujisawa T."/>
            <person name="Togashi T."/>
            <person name="Yamamoto N."/>
            <person name="Seo M."/>
            <person name="Sato S."/>
            <person name="Yamada T."/>
            <person name="Mori H."/>
            <person name="Tajima N."/>
            <person name="Moriyama T."/>
            <person name="Ikeuchi M."/>
            <person name="Watanabe M."/>
            <person name="Wada H."/>
            <person name="Kobayashi K."/>
            <person name="Saito M."/>
            <person name="Masuda T."/>
            <person name="Sasaki-Sekimoto Y."/>
            <person name="Mashiguchi K."/>
            <person name="Awai K."/>
            <person name="Shimojima M."/>
            <person name="Masuda S."/>
            <person name="Iwai M."/>
            <person name="Nobusawa T."/>
            <person name="Narise T."/>
            <person name="Kondo S."/>
            <person name="Saito H."/>
            <person name="Sato R."/>
            <person name="Murakawa M."/>
            <person name="Ihara Y."/>
            <person name="Oshima-Yamada Y."/>
            <person name="Ohtaka K."/>
            <person name="Satoh M."/>
            <person name="Sonobe K."/>
            <person name="Ishii M."/>
            <person name="Ohtani R."/>
            <person name="Kanamori-Sato M."/>
            <person name="Honoki R."/>
            <person name="Miyazaki D."/>
            <person name="Mochizuki H."/>
            <person name="Umetsu J."/>
            <person name="Higashi K."/>
            <person name="Shibata D."/>
            <person name="Kamiya Y."/>
            <person name="Sato N."/>
            <person name="Nakamura Y."/>
            <person name="Tabata S."/>
            <person name="Ida S."/>
            <person name="Kurokawa K."/>
            <person name="Ohta H."/>
        </authorList>
    </citation>
    <scope>NUCLEOTIDE SEQUENCE [LARGE SCALE GENOMIC DNA]</scope>
    <source>
        <strain evidence="11 12">NIES-2285</strain>
    </source>
</reference>
<organism evidence="11 12">
    <name type="scientific">Klebsormidium nitens</name>
    <name type="common">Green alga</name>
    <name type="synonym">Ulothrix nitens</name>
    <dbReference type="NCBI Taxonomy" id="105231"/>
    <lineage>
        <taxon>Eukaryota</taxon>
        <taxon>Viridiplantae</taxon>
        <taxon>Streptophyta</taxon>
        <taxon>Klebsormidiophyceae</taxon>
        <taxon>Klebsormidiales</taxon>
        <taxon>Klebsormidiaceae</taxon>
        <taxon>Klebsormidium</taxon>
    </lineage>
</organism>
<dbReference type="InterPro" id="IPR036397">
    <property type="entry name" value="RNaseH_sf"/>
</dbReference>
<dbReference type="Pfam" id="PF17917">
    <property type="entry name" value="RT_RNaseH"/>
    <property type="match status" value="1"/>
</dbReference>
<dbReference type="EMBL" id="DF237118">
    <property type="protein sequence ID" value="GAQ83945.1"/>
    <property type="molecule type" value="Genomic_DNA"/>
</dbReference>
<dbReference type="CDD" id="cd09274">
    <property type="entry name" value="RNase_HI_RT_Ty3"/>
    <property type="match status" value="1"/>
</dbReference>
<keyword evidence="7" id="KW-0479">Metal-binding</keyword>
<evidence type="ECO:0000256" key="2">
    <source>
        <dbReference type="ARBA" id="ARBA00022695"/>
    </source>
</evidence>
<dbReference type="SUPFAM" id="SSF57756">
    <property type="entry name" value="Retrovirus zinc finger-like domains"/>
    <property type="match status" value="1"/>
</dbReference>
<keyword evidence="6" id="KW-0695">RNA-directed DNA polymerase</keyword>
<dbReference type="GO" id="GO:0003964">
    <property type="term" value="F:RNA-directed DNA polymerase activity"/>
    <property type="evidence" value="ECO:0007669"/>
    <property type="project" value="UniProtKB-KW"/>
</dbReference>
<evidence type="ECO:0000256" key="4">
    <source>
        <dbReference type="ARBA" id="ARBA00022759"/>
    </source>
</evidence>
<feature type="compositionally biased region" description="Basic residues" evidence="8">
    <location>
        <begin position="477"/>
        <end position="491"/>
    </location>
</feature>
<dbReference type="InterPro" id="IPR050951">
    <property type="entry name" value="Retrovirus_Pol_polyprotein"/>
</dbReference>
<feature type="region of interest" description="Disordered" evidence="8">
    <location>
        <begin position="653"/>
        <end position="737"/>
    </location>
</feature>
<evidence type="ECO:0000256" key="5">
    <source>
        <dbReference type="ARBA" id="ARBA00022801"/>
    </source>
</evidence>
<dbReference type="PROSITE" id="PS50158">
    <property type="entry name" value="ZF_CCHC"/>
    <property type="match status" value="2"/>
</dbReference>
<evidence type="ECO:0000256" key="3">
    <source>
        <dbReference type="ARBA" id="ARBA00022722"/>
    </source>
</evidence>